<organism evidence="2 3">
    <name type="scientific">Lysinibacillus parviboronicapiens</name>
    <dbReference type="NCBI Taxonomy" id="436516"/>
    <lineage>
        <taxon>Bacteria</taxon>
        <taxon>Bacillati</taxon>
        <taxon>Bacillota</taxon>
        <taxon>Bacilli</taxon>
        <taxon>Bacillales</taxon>
        <taxon>Bacillaceae</taxon>
        <taxon>Lysinibacillus</taxon>
    </lineage>
</organism>
<feature type="chain" id="PRO_5046436136" description="Lipoprotein" evidence="1">
    <location>
        <begin position="23"/>
        <end position="151"/>
    </location>
</feature>
<accession>A0ABV2PJU9</accession>
<name>A0ABV2PJU9_9BACI</name>
<keyword evidence="3" id="KW-1185">Reference proteome</keyword>
<feature type="signal peptide" evidence="1">
    <location>
        <begin position="1"/>
        <end position="22"/>
    </location>
</feature>
<evidence type="ECO:0008006" key="4">
    <source>
        <dbReference type="Google" id="ProtNLM"/>
    </source>
</evidence>
<dbReference type="RefSeq" id="WP_107925012.1">
    <property type="nucleotide sequence ID" value="NZ_CP073713.1"/>
</dbReference>
<evidence type="ECO:0000313" key="3">
    <source>
        <dbReference type="Proteomes" id="UP001549363"/>
    </source>
</evidence>
<sequence length="151" mass="17038">MKKLLYILLLFTLLLSACGKDAEPKKVAVDKDTSVKDIVGAIVKNKYTVEEDKGIVTISIQDTDVREGLKSQMLKDSTRIFAEISKLKSVKTPTIIWSAPLAEPNGQEEMAEVLSIYFNEQDFKEVNWTTYEQLNIESIATQYTENDALED</sequence>
<gene>
    <name evidence="2" type="ORF">ABIA69_002348</name>
</gene>
<dbReference type="PROSITE" id="PS51257">
    <property type="entry name" value="PROKAR_LIPOPROTEIN"/>
    <property type="match status" value="1"/>
</dbReference>
<protein>
    <recommendedName>
        <fullName evidence="4">Lipoprotein</fullName>
    </recommendedName>
</protein>
<reference evidence="2 3" key="1">
    <citation type="submission" date="2024-06" db="EMBL/GenBank/DDBJ databases">
        <title>Sorghum-associated microbial communities from plants grown in Nebraska, USA.</title>
        <authorList>
            <person name="Schachtman D."/>
        </authorList>
    </citation>
    <scope>NUCLEOTIDE SEQUENCE [LARGE SCALE GENOMIC DNA]</scope>
    <source>
        <strain evidence="2 3">736</strain>
    </source>
</reference>
<evidence type="ECO:0000313" key="2">
    <source>
        <dbReference type="EMBL" id="MET4561203.1"/>
    </source>
</evidence>
<proteinExistence type="predicted"/>
<comment type="caution">
    <text evidence="2">The sequence shown here is derived from an EMBL/GenBank/DDBJ whole genome shotgun (WGS) entry which is preliminary data.</text>
</comment>
<dbReference type="EMBL" id="JBEPSB010000009">
    <property type="protein sequence ID" value="MET4561203.1"/>
    <property type="molecule type" value="Genomic_DNA"/>
</dbReference>
<keyword evidence="1" id="KW-0732">Signal</keyword>
<dbReference type="Proteomes" id="UP001549363">
    <property type="component" value="Unassembled WGS sequence"/>
</dbReference>
<evidence type="ECO:0000256" key="1">
    <source>
        <dbReference type="SAM" id="SignalP"/>
    </source>
</evidence>